<dbReference type="Proteomes" id="UP001252243">
    <property type="component" value="Unassembled WGS sequence"/>
</dbReference>
<organism evidence="1 2">
    <name type="scientific">Arthrobacter ginsengisoli</name>
    <dbReference type="NCBI Taxonomy" id="1356565"/>
    <lineage>
        <taxon>Bacteria</taxon>
        <taxon>Bacillati</taxon>
        <taxon>Actinomycetota</taxon>
        <taxon>Actinomycetes</taxon>
        <taxon>Micrococcales</taxon>
        <taxon>Micrococcaceae</taxon>
        <taxon>Arthrobacter</taxon>
    </lineage>
</organism>
<gene>
    <name evidence="1" type="ORF">J2X01_003585</name>
</gene>
<reference evidence="1 2" key="1">
    <citation type="submission" date="2023-07" db="EMBL/GenBank/DDBJ databases">
        <title>Sorghum-associated microbial communities from plants grown in Nebraska, USA.</title>
        <authorList>
            <person name="Schachtman D."/>
        </authorList>
    </citation>
    <scope>NUCLEOTIDE SEQUENCE [LARGE SCALE GENOMIC DNA]</scope>
    <source>
        <strain evidence="1 2">BE167</strain>
    </source>
</reference>
<protein>
    <submittedName>
        <fullName evidence="1">Uncharacterized protein</fullName>
    </submittedName>
</protein>
<name>A0ABU1UGH8_9MICC</name>
<accession>A0ABU1UGH8</accession>
<dbReference type="EMBL" id="JAVDVQ010000020">
    <property type="protein sequence ID" value="MDR7084277.1"/>
    <property type="molecule type" value="Genomic_DNA"/>
</dbReference>
<evidence type="ECO:0000313" key="1">
    <source>
        <dbReference type="EMBL" id="MDR7084277.1"/>
    </source>
</evidence>
<keyword evidence="2" id="KW-1185">Reference proteome</keyword>
<evidence type="ECO:0000313" key="2">
    <source>
        <dbReference type="Proteomes" id="UP001252243"/>
    </source>
</evidence>
<comment type="caution">
    <text evidence="1">The sequence shown here is derived from an EMBL/GenBank/DDBJ whole genome shotgun (WGS) entry which is preliminary data.</text>
</comment>
<dbReference type="RefSeq" id="WP_310060437.1">
    <property type="nucleotide sequence ID" value="NZ_JAVDVQ010000020.1"/>
</dbReference>
<sequence length="101" mass="10555">MSRLISIQPRQQDLPAELVVGVGDVLQFAATGGHLRTGTAIELIGILNDSVVGTNGQVLSPLGAPGTVLFRAVETGRAVLDIVTGDPWQSPITLTVNVRVE</sequence>
<proteinExistence type="predicted"/>